<dbReference type="Proteomes" id="UP001479933">
    <property type="component" value="Chromosome"/>
</dbReference>
<keyword evidence="2" id="KW-0472">Membrane</keyword>
<accession>A0ABZ2U5K4</accession>
<evidence type="ECO:0000256" key="1">
    <source>
        <dbReference type="SAM" id="MobiDB-lite"/>
    </source>
</evidence>
<feature type="region of interest" description="Disordered" evidence="1">
    <location>
        <begin position="1"/>
        <end position="222"/>
    </location>
</feature>
<keyword evidence="2" id="KW-0812">Transmembrane</keyword>
<keyword evidence="2" id="KW-1133">Transmembrane helix</keyword>
<feature type="compositionally biased region" description="Pro residues" evidence="1">
    <location>
        <begin position="170"/>
        <end position="183"/>
    </location>
</feature>
<gene>
    <name evidence="4" type="ORF">RVF87_07585</name>
</gene>
<evidence type="ECO:0000259" key="3">
    <source>
        <dbReference type="Pfam" id="PF12089"/>
    </source>
</evidence>
<feature type="compositionally biased region" description="Polar residues" evidence="1">
    <location>
        <begin position="86"/>
        <end position="104"/>
    </location>
</feature>
<organism evidence="4 5">
    <name type="scientific">Gordonia hydrophobica</name>
    <dbReference type="NCBI Taxonomy" id="40516"/>
    <lineage>
        <taxon>Bacteria</taxon>
        <taxon>Bacillati</taxon>
        <taxon>Actinomycetota</taxon>
        <taxon>Actinomycetes</taxon>
        <taxon>Mycobacteriales</taxon>
        <taxon>Gordoniaceae</taxon>
        <taxon>Gordonia</taxon>
    </lineage>
</organism>
<sequence length="375" mass="37966">MSTPNQPDDKNVERGGMTPPWKRGEQSAATGLTAGEMAKAAGVVGEDRAGGPPPRGVVSSSGQRPESTPPAPEQPSAPPTKVQPKPAQSPQTGPQPVLPTSQAAGPTPSGPHPQQGPAAPPQGPKPQGPNPQTSQPQTPKPQAGAGSAPSGPGVPSASPQGPGASASKPAPQPVKPAAAPPVVPAAQSKPGAPVAQSGKPAPFVESETRNIPREQLANKDQLPDLDSIHHTEQAKEQALARAASQTIPARASSSVPLRAAVQIRRVDPWSVFKVAGVLCVAGFFIWMIAVAILYGVLGGMGIWDQINSSFGTIVNGDGSTSGQDLISGGQVFMFSALFGIASAVLLTALATISAYIYNVCADFVGGVEVTLADLD</sequence>
<feature type="compositionally biased region" description="Pro residues" evidence="1">
    <location>
        <begin position="67"/>
        <end position="78"/>
    </location>
</feature>
<dbReference type="EMBL" id="CP136137">
    <property type="protein sequence ID" value="WYY08905.1"/>
    <property type="molecule type" value="Genomic_DNA"/>
</dbReference>
<evidence type="ECO:0000313" key="5">
    <source>
        <dbReference type="Proteomes" id="UP001479933"/>
    </source>
</evidence>
<protein>
    <submittedName>
        <fullName evidence="4">DUF3566 domain-containing protein</fullName>
    </submittedName>
</protein>
<feature type="compositionally biased region" description="Low complexity" evidence="1">
    <location>
        <begin position="130"/>
        <end position="169"/>
    </location>
</feature>
<dbReference type="Pfam" id="PF12089">
    <property type="entry name" value="DUF3566"/>
    <property type="match status" value="1"/>
</dbReference>
<feature type="compositionally biased region" description="Pro residues" evidence="1">
    <location>
        <begin position="118"/>
        <end position="129"/>
    </location>
</feature>
<evidence type="ECO:0000313" key="4">
    <source>
        <dbReference type="EMBL" id="WYY08905.1"/>
    </source>
</evidence>
<feature type="transmembrane region" description="Helical" evidence="2">
    <location>
        <begin position="274"/>
        <end position="297"/>
    </location>
</feature>
<evidence type="ECO:0000256" key="2">
    <source>
        <dbReference type="SAM" id="Phobius"/>
    </source>
</evidence>
<reference evidence="4 5" key="1">
    <citation type="journal article" date="2023" name="Virus Evol.">
        <title>Computational host range prediction-The good, the bad, and the ugly.</title>
        <authorList>
            <person name="Howell A.A."/>
            <person name="Versoza C.J."/>
            <person name="Pfeifer S.P."/>
        </authorList>
    </citation>
    <scope>NUCLEOTIDE SEQUENCE [LARGE SCALE GENOMIC DNA]</scope>
    <source>
        <strain evidence="4 5">1610/1b</strain>
    </source>
</reference>
<feature type="transmembrane region" description="Helical" evidence="2">
    <location>
        <begin position="331"/>
        <end position="357"/>
    </location>
</feature>
<keyword evidence="5" id="KW-1185">Reference proteome</keyword>
<dbReference type="RefSeq" id="WP_244885402.1">
    <property type="nucleotide sequence ID" value="NZ_CP136137.1"/>
</dbReference>
<feature type="domain" description="DUF3566" evidence="3">
    <location>
        <begin position="257"/>
        <end position="373"/>
    </location>
</feature>
<proteinExistence type="predicted"/>
<name>A0ABZ2U5K4_9ACTN</name>
<dbReference type="InterPro" id="IPR021949">
    <property type="entry name" value="DUF3566_TM"/>
</dbReference>